<dbReference type="Proteomes" id="UP001500729">
    <property type="component" value="Unassembled WGS sequence"/>
</dbReference>
<evidence type="ECO:0000256" key="1">
    <source>
        <dbReference type="SAM" id="MobiDB-lite"/>
    </source>
</evidence>
<evidence type="ECO:0008006" key="4">
    <source>
        <dbReference type="Google" id="ProtNLM"/>
    </source>
</evidence>
<organism evidence="2 3">
    <name type="scientific">Saccharopolyspora erythraea</name>
    <name type="common">Streptomyces erythraeus</name>
    <dbReference type="NCBI Taxonomy" id="1836"/>
    <lineage>
        <taxon>Bacteria</taxon>
        <taxon>Bacillati</taxon>
        <taxon>Actinomycetota</taxon>
        <taxon>Actinomycetes</taxon>
        <taxon>Pseudonocardiales</taxon>
        <taxon>Pseudonocardiaceae</taxon>
        <taxon>Saccharopolyspora</taxon>
    </lineage>
</organism>
<protein>
    <recommendedName>
        <fullName evidence="4">Small secreted hydrophilic protein</fullName>
    </recommendedName>
</protein>
<feature type="compositionally biased region" description="Pro residues" evidence="1">
    <location>
        <begin position="48"/>
        <end position="70"/>
    </location>
</feature>
<evidence type="ECO:0000313" key="2">
    <source>
        <dbReference type="EMBL" id="GAA0562586.1"/>
    </source>
</evidence>
<dbReference type="RefSeq" id="WP_009950869.1">
    <property type="nucleotide sequence ID" value="NZ_BAAAGS010000098.1"/>
</dbReference>
<dbReference type="EMBL" id="BAAAGS010000098">
    <property type="protein sequence ID" value="GAA0562586.1"/>
    <property type="molecule type" value="Genomic_DNA"/>
</dbReference>
<sequence length="84" mass="8621">MRSVPRALLLVLALALPIAAVVVSFAITDGPRVPDVPAQVRIGSSPGPDQPVPSVAPPPGTPPAQLPPPPPDDDDDDHDADHDD</sequence>
<name>A0ABP3P8X9_SACER</name>
<feature type="region of interest" description="Disordered" evidence="1">
    <location>
        <begin position="30"/>
        <end position="84"/>
    </location>
</feature>
<keyword evidence="3" id="KW-1185">Reference proteome</keyword>
<proteinExistence type="predicted"/>
<gene>
    <name evidence="2" type="ORF">GCM10009533_68940</name>
</gene>
<evidence type="ECO:0000313" key="3">
    <source>
        <dbReference type="Proteomes" id="UP001500729"/>
    </source>
</evidence>
<reference evidence="3" key="1">
    <citation type="journal article" date="2019" name="Int. J. Syst. Evol. Microbiol.">
        <title>The Global Catalogue of Microorganisms (GCM) 10K type strain sequencing project: providing services to taxonomists for standard genome sequencing and annotation.</title>
        <authorList>
            <consortium name="The Broad Institute Genomics Platform"/>
            <consortium name="The Broad Institute Genome Sequencing Center for Infectious Disease"/>
            <person name="Wu L."/>
            <person name="Ma J."/>
        </authorList>
    </citation>
    <scope>NUCLEOTIDE SEQUENCE [LARGE SCALE GENOMIC DNA]</scope>
    <source>
        <strain evidence="3">JCM 10303</strain>
    </source>
</reference>
<accession>A0ABP3P8X9</accession>
<comment type="caution">
    <text evidence="2">The sequence shown here is derived from an EMBL/GenBank/DDBJ whole genome shotgun (WGS) entry which is preliminary data.</text>
</comment>